<name>A0A015TNQ9_BACFG</name>
<dbReference type="CDD" id="cd13833">
    <property type="entry name" value="HU_IHF_like"/>
    <property type="match status" value="1"/>
</dbReference>
<dbReference type="Pfam" id="PF14734">
    <property type="entry name" value="DUF4469"/>
    <property type="match status" value="1"/>
</dbReference>
<feature type="domain" description="Bvu-2165-like IHF-HU-like DNA-binding" evidence="2">
    <location>
        <begin position="5"/>
        <end position="124"/>
    </location>
</feature>
<dbReference type="AlphaFoldDB" id="A0A015TNQ9"/>
<dbReference type="SMR" id="A0A015TNQ9"/>
<dbReference type="Pfam" id="PF14848">
    <property type="entry name" value="HU-DNA_bdg"/>
    <property type="match status" value="1"/>
</dbReference>
<accession>A0A015TNQ9</accession>
<dbReference type="CDD" id="cd12843">
    <property type="entry name" value="Bvu_2165_C_like"/>
    <property type="match status" value="1"/>
</dbReference>
<proteinExistence type="predicted"/>
<dbReference type="InterPro" id="IPR049893">
    <property type="entry name" value="Bvu_2165-like_IHF-HU-DNA_bdg"/>
</dbReference>
<comment type="caution">
    <text evidence="3">The sequence shown here is derived from an EMBL/GenBank/DDBJ whole genome shotgun (WGS) entry which is preliminary data.</text>
</comment>
<dbReference type="PATRIC" id="fig|1339315.3.peg.4528"/>
<sequence length="254" mass="27542">MKTELKGWLADNTVTTDNKEDKILVLESAGNLTLSDVLDEMKKEDTGLRAETLKHAVDLFQRTVSELVLNGYSVNTGLFRAVPQFRGVIDGGVWNPEKNSIYVSFNQDKDLREAIARTGVKILGAKGDSAYFIGGEDAATRATDGSATAGRNYRLQGKNIKVTGTDPAVGIVLIDEKGTETKLPMDMIAVNNPSEVLVLLPADLKDGTYELRLTTQYCHSSQTMLKTPRTVSRFINIGASQGSGDDDIVDDPTA</sequence>
<evidence type="ECO:0000313" key="3">
    <source>
        <dbReference type="EMBL" id="EXY72291.1"/>
    </source>
</evidence>
<evidence type="ECO:0000313" key="4">
    <source>
        <dbReference type="Proteomes" id="UP000020529"/>
    </source>
</evidence>
<evidence type="ECO:0000259" key="2">
    <source>
        <dbReference type="Pfam" id="PF14848"/>
    </source>
</evidence>
<reference evidence="3 4" key="1">
    <citation type="submission" date="2014-02" db="EMBL/GenBank/DDBJ databases">
        <authorList>
            <person name="Sears C."/>
            <person name="Carroll K."/>
            <person name="Sack B.R."/>
            <person name="Qadri F."/>
            <person name="Myers L.L."/>
            <person name="Chung G.-T."/>
            <person name="Escheverria P."/>
            <person name="Fraser C.M."/>
            <person name="Sadzewicz L."/>
            <person name="Shefchek K.A."/>
            <person name="Tallon L."/>
            <person name="Das S.P."/>
            <person name="Daugherty S."/>
            <person name="Mongodin E.F."/>
        </authorList>
    </citation>
    <scope>NUCLEOTIDE SEQUENCE [LARGE SCALE GENOMIC DNA]</scope>
    <source>
        <strain evidence="4">3988T(B)14</strain>
    </source>
</reference>
<dbReference type="Proteomes" id="UP000020529">
    <property type="component" value="Unassembled WGS sequence"/>
</dbReference>
<organism evidence="3 4">
    <name type="scientific">Bacteroides fragilis str. 3988T(B)14</name>
    <dbReference type="NCBI Taxonomy" id="1339315"/>
    <lineage>
        <taxon>Bacteria</taxon>
        <taxon>Pseudomonadati</taxon>
        <taxon>Bacteroidota</taxon>
        <taxon>Bacteroidia</taxon>
        <taxon>Bacteroidales</taxon>
        <taxon>Bacteroidaceae</taxon>
        <taxon>Bacteroides</taxon>
    </lineage>
</organism>
<evidence type="ECO:0000259" key="1">
    <source>
        <dbReference type="Pfam" id="PF14734"/>
    </source>
</evidence>
<gene>
    <name evidence="3" type="ORF">M124_3897</name>
</gene>
<protein>
    <submittedName>
        <fullName evidence="3">Uncharacterized protein</fullName>
    </submittedName>
</protein>
<feature type="domain" description="DUF4469" evidence="1">
    <location>
        <begin position="136"/>
        <end position="230"/>
    </location>
</feature>
<dbReference type="EMBL" id="JGCY01000408">
    <property type="protein sequence ID" value="EXY72291.1"/>
    <property type="molecule type" value="Genomic_DNA"/>
</dbReference>
<dbReference type="Gene3D" id="2.70.50.70">
    <property type="match status" value="2"/>
</dbReference>
<dbReference type="InterPro" id="IPR027824">
    <property type="entry name" value="DUF4469"/>
</dbReference>
<dbReference type="RefSeq" id="WP_011203733.1">
    <property type="nucleotide sequence ID" value="NZ_JGCY01000408.1"/>
</dbReference>